<dbReference type="Gene3D" id="1.10.287.470">
    <property type="entry name" value="Helix hairpin bin"/>
    <property type="match status" value="1"/>
</dbReference>
<dbReference type="AlphaFoldDB" id="A0A644UVT1"/>
<organism evidence="4">
    <name type="scientific">bioreactor metagenome</name>
    <dbReference type="NCBI Taxonomy" id="1076179"/>
    <lineage>
        <taxon>unclassified sequences</taxon>
        <taxon>metagenomes</taxon>
        <taxon>ecological metagenomes</taxon>
    </lineage>
</organism>
<dbReference type="Gene3D" id="2.40.420.20">
    <property type="match status" value="1"/>
</dbReference>
<dbReference type="InterPro" id="IPR006143">
    <property type="entry name" value="RND_pump_MFP"/>
</dbReference>
<dbReference type="NCBIfam" id="TIGR01730">
    <property type="entry name" value="RND_mfp"/>
    <property type="match status" value="1"/>
</dbReference>
<name>A0A644UVT1_9ZZZZ</name>
<dbReference type="GO" id="GO:0015562">
    <property type="term" value="F:efflux transmembrane transporter activity"/>
    <property type="evidence" value="ECO:0007669"/>
    <property type="project" value="TreeGrafter"/>
</dbReference>
<proteinExistence type="inferred from homology"/>
<dbReference type="PANTHER" id="PTHR30469">
    <property type="entry name" value="MULTIDRUG RESISTANCE PROTEIN MDTA"/>
    <property type="match status" value="1"/>
</dbReference>
<reference evidence="4" key="1">
    <citation type="submission" date="2019-08" db="EMBL/GenBank/DDBJ databases">
        <authorList>
            <person name="Kucharzyk K."/>
            <person name="Murdoch R.W."/>
            <person name="Higgins S."/>
            <person name="Loffler F."/>
        </authorList>
    </citation>
    <scope>NUCLEOTIDE SEQUENCE</scope>
</reference>
<dbReference type="Pfam" id="PF25989">
    <property type="entry name" value="YknX_C"/>
    <property type="match status" value="1"/>
</dbReference>
<accession>A0A644UVT1</accession>
<dbReference type="GO" id="GO:1990281">
    <property type="term" value="C:efflux pump complex"/>
    <property type="evidence" value="ECO:0007669"/>
    <property type="project" value="TreeGrafter"/>
</dbReference>
<dbReference type="SUPFAM" id="SSF111369">
    <property type="entry name" value="HlyD-like secretion proteins"/>
    <property type="match status" value="1"/>
</dbReference>
<dbReference type="FunFam" id="2.40.30.170:FF:000010">
    <property type="entry name" value="Efflux RND transporter periplasmic adaptor subunit"/>
    <property type="match status" value="1"/>
</dbReference>
<comment type="caution">
    <text evidence="4">The sequence shown here is derived from an EMBL/GenBank/DDBJ whole genome shotgun (WGS) entry which is preliminary data.</text>
</comment>
<comment type="similarity">
    <text evidence="1">Belongs to the membrane fusion protein (MFP) (TC 8.A.1) family.</text>
</comment>
<evidence type="ECO:0000259" key="2">
    <source>
        <dbReference type="Pfam" id="PF25954"/>
    </source>
</evidence>
<protein>
    <submittedName>
        <fullName evidence="4">Multidrug resistance protein MdtA</fullName>
    </submittedName>
</protein>
<sequence length="350" mass="38668">MNTTLKIGLAILSVTALACSSGKTEKKAQQDSASEKVEVVRVAELQVQQVARSVEYSSTLLAFEEIHMAPASPGRIDQIAVEVGTRVSKGDLLVQMDRTQLHQAEVQLRTLETDFKRFDTLRKVGSVAQQQYDQMKSQLDIARSNVAFLQENTRLRAPFSGVISGKYFEPGEMYSGSPVAAIGKAAIVSLVQIDRLKTLVPVSEKYFPMIRKGMEVNIGVDIYPGETFKGRVFNIYPTIDAASRSFNIEVSVDNPGGKLRPGMFSRVTLDLDREEALLIPAIAVLKMQGSNDRYLFIEKDNVAKRIPVIIGKRYNELVEVESEQLKKGDLVVVSGQARLLDGMKVKVEGN</sequence>
<evidence type="ECO:0000256" key="1">
    <source>
        <dbReference type="ARBA" id="ARBA00009477"/>
    </source>
</evidence>
<dbReference type="Gene3D" id="2.40.50.100">
    <property type="match status" value="1"/>
</dbReference>
<dbReference type="Gene3D" id="2.40.30.170">
    <property type="match status" value="1"/>
</dbReference>
<gene>
    <name evidence="4" type="primary">mdtA_20</name>
    <name evidence="4" type="ORF">SDC9_28901</name>
</gene>
<feature type="domain" description="YknX-like C-terminal permuted SH3-like" evidence="3">
    <location>
        <begin position="277"/>
        <end position="347"/>
    </location>
</feature>
<dbReference type="Pfam" id="PF25954">
    <property type="entry name" value="Beta-barrel_RND_2"/>
    <property type="match status" value="1"/>
</dbReference>
<feature type="domain" description="CusB-like beta-barrel" evidence="2">
    <location>
        <begin position="202"/>
        <end position="270"/>
    </location>
</feature>
<dbReference type="InterPro" id="IPR058637">
    <property type="entry name" value="YknX-like_C"/>
</dbReference>
<evidence type="ECO:0000313" key="4">
    <source>
        <dbReference type="EMBL" id="MPL82951.1"/>
    </source>
</evidence>
<dbReference type="EMBL" id="VSSQ01000170">
    <property type="protein sequence ID" value="MPL82951.1"/>
    <property type="molecule type" value="Genomic_DNA"/>
</dbReference>
<evidence type="ECO:0000259" key="3">
    <source>
        <dbReference type="Pfam" id="PF25989"/>
    </source>
</evidence>
<dbReference type="InterPro" id="IPR058792">
    <property type="entry name" value="Beta-barrel_RND_2"/>
</dbReference>
<dbReference type="PROSITE" id="PS51257">
    <property type="entry name" value="PROKAR_LIPOPROTEIN"/>
    <property type="match status" value="1"/>
</dbReference>